<organism evidence="7 8">
    <name type="scientific">Polyangium fumosum</name>
    <dbReference type="NCBI Taxonomy" id="889272"/>
    <lineage>
        <taxon>Bacteria</taxon>
        <taxon>Pseudomonadati</taxon>
        <taxon>Myxococcota</taxon>
        <taxon>Polyangia</taxon>
        <taxon>Polyangiales</taxon>
        <taxon>Polyangiaceae</taxon>
        <taxon>Polyangium</taxon>
    </lineage>
</organism>
<gene>
    <name evidence="7" type="ORF">E8A74_38095</name>
</gene>
<keyword evidence="2 5" id="KW-0812">Transmembrane</keyword>
<dbReference type="GO" id="GO:0016132">
    <property type="term" value="P:brassinosteroid biosynthetic process"/>
    <property type="evidence" value="ECO:0007669"/>
    <property type="project" value="TreeGrafter"/>
</dbReference>
<evidence type="ECO:0000256" key="3">
    <source>
        <dbReference type="ARBA" id="ARBA00022989"/>
    </source>
</evidence>
<feature type="domain" description="3-oxo-5-alpha-steroid 4-dehydrogenase C-terminal" evidence="6">
    <location>
        <begin position="104"/>
        <end position="254"/>
    </location>
</feature>
<keyword evidence="3 5" id="KW-1133">Transmembrane helix</keyword>
<dbReference type="PROSITE" id="PS50244">
    <property type="entry name" value="S5A_REDUCTASE"/>
    <property type="match status" value="1"/>
</dbReference>
<proteinExistence type="predicted"/>
<dbReference type="Pfam" id="PF02544">
    <property type="entry name" value="Steroid_dh"/>
    <property type="match status" value="1"/>
</dbReference>
<comment type="subcellular location">
    <subcellularLocation>
        <location evidence="1">Membrane</location>
        <topology evidence="1">Multi-pass membrane protein</topology>
    </subcellularLocation>
</comment>
<sequence length="255" mass="29017">MDEPTFYRYLLWGSLVVAALIFPALFFITAPYGRHEAKSWGPTVDNRTGWLLMESPSVLVFFACFYVGGCPTDPASLAFLFLWQLHYVHRAYIFPFRIKSGPKRMPIAIAGAGFAFTSLNAYLNGRWLFGLAGPDRYAAAWLSDPRFFLGAAIFLAGFAINQQADWILLHLRKPGETGYKIPRGGFYRWVSCPNYFGEIIEWIGFAICTWSLPGLAFALWTIANLLPRALSHHRWYREKFPDYPTERKALVPGLL</sequence>
<protein>
    <submittedName>
        <fullName evidence="7">DUF1295 domain-containing protein</fullName>
    </submittedName>
</protein>
<dbReference type="EMBL" id="SSMQ01000057">
    <property type="protein sequence ID" value="TKC99387.1"/>
    <property type="molecule type" value="Genomic_DNA"/>
</dbReference>
<feature type="transmembrane region" description="Helical" evidence="5">
    <location>
        <begin position="202"/>
        <end position="226"/>
    </location>
</feature>
<dbReference type="InterPro" id="IPR001104">
    <property type="entry name" value="3-oxo-5_a-steroid_4-DH_C"/>
</dbReference>
<dbReference type="RefSeq" id="WP_136934025.1">
    <property type="nucleotide sequence ID" value="NZ_SSMQ01000057.1"/>
</dbReference>
<dbReference type="PIRSF" id="PIRSF015596">
    <property type="entry name" value="5_alpha-SR2"/>
    <property type="match status" value="1"/>
</dbReference>
<evidence type="ECO:0000256" key="1">
    <source>
        <dbReference type="ARBA" id="ARBA00004141"/>
    </source>
</evidence>
<dbReference type="GO" id="GO:0003865">
    <property type="term" value="F:3-oxo-5-alpha-steroid 4-dehydrogenase activity"/>
    <property type="evidence" value="ECO:0007669"/>
    <property type="project" value="InterPro"/>
</dbReference>
<evidence type="ECO:0000313" key="7">
    <source>
        <dbReference type="EMBL" id="TKC99387.1"/>
    </source>
</evidence>
<dbReference type="AlphaFoldDB" id="A0A4U1IXP0"/>
<feature type="transmembrane region" description="Helical" evidence="5">
    <location>
        <begin position="105"/>
        <end position="123"/>
    </location>
</feature>
<dbReference type="OrthoDB" id="9779233at2"/>
<feature type="transmembrane region" description="Helical" evidence="5">
    <location>
        <begin position="6"/>
        <end position="28"/>
    </location>
</feature>
<keyword evidence="8" id="KW-1185">Reference proteome</keyword>
<evidence type="ECO:0000256" key="2">
    <source>
        <dbReference type="ARBA" id="ARBA00022692"/>
    </source>
</evidence>
<dbReference type="PANTHER" id="PTHR10556:SF43">
    <property type="entry name" value="STEROID 5-ALPHA-REDUCTASE DET2"/>
    <property type="match status" value="1"/>
</dbReference>
<comment type="caution">
    <text evidence="7">The sequence shown here is derived from an EMBL/GenBank/DDBJ whole genome shotgun (WGS) entry which is preliminary data.</text>
</comment>
<accession>A0A4U1IXP0</accession>
<dbReference type="GO" id="GO:0016020">
    <property type="term" value="C:membrane"/>
    <property type="evidence" value="ECO:0007669"/>
    <property type="project" value="UniProtKB-SubCell"/>
</dbReference>
<keyword evidence="4 5" id="KW-0472">Membrane</keyword>
<dbReference type="Proteomes" id="UP000309215">
    <property type="component" value="Unassembled WGS sequence"/>
</dbReference>
<dbReference type="InterPro" id="IPR039357">
    <property type="entry name" value="SRD5A/TECR"/>
</dbReference>
<dbReference type="FunFam" id="1.20.120.1630:FF:000014">
    <property type="entry name" value="Steroid 5-alpha reductase, putative"/>
    <property type="match status" value="1"/>
</dbReference>
<evidence type="ECO:0000313" key="8">
    <source>
        <dbReference type="Proteomes" id="UP000309215"/>
    </source>
</evidence>
<reference evidence="7 8" key="1">
    <citation type="submission" date="2019-04" db="EMBL/GenBank/DDBJ databases">
        <authorList>
            <person name="Li Y."/>
            <person name="Wang J."/>
        </authorList>
    </citation>
    <scope>NUCLEOTIDE SEQUENCE [LARGE SCALE GENOMIC DNA]</scope>
    <source>
        <strain evidence="7 8">DSM 14668</strain>
    </source>
</reference>
<dbReference type="InterPro" id="IPR016636">
    <property type="entry name" value="3-oxo-5-alpha-steroid_4-DH"/>
</dbReference>
<dbReference type="Gene3D" id="1.20.120.1630">
    <property type="match status" value="1"/>
</dbReference>
<evidence type="ECO:0000259" key="6">
    <source>
        <dbReference type="Pfam" id="PF02544"/>
    </source>
</evidence>
<evidence type="ECO:0000256" key="4">
    <source>
        <dbReference type="ARBA" id="ARBA00023136"/>
    </source>
</evidence>
<evidence type="ECO:0000256" key="5">
    <source>
        <dbReference type="SAM" id="Phobius"/>
    </source>
</evidence>
<name>A0A4U1IXP0_9BACT</name>
<dbReference type="PANTHER" id="PTHR10556">
    <property type="entry name" value="3-OXO-5-ALPHA-STEROID 4-DEHYDROGENASE"/>
    <property type="match status" value="1"/>
</dbReference>